<dbReference type="Proteomes" id="UP000315133">
    <property type="component" value="Unassembled WGS sequence"/>
</dbReference>
<feature type="transmembrane region" description="Helical" evidence="6">
    <location>
        <begin position="242"/>
        <end position="260"/>
    </location>
</feature>
<feature type="domain" description="ABC transmembrane type-2" evidence="7">
    <location>
        <begin position="37"/>
        <end position="263"/>
    </location>
</feature>
<dbReference type="InterPro" id="IPR000412">
    <property type="entry name" value="ABC_2_transport"/>
</dbReference>
<evidence type="ECO:0000313" key="9">
    <source>
        <dbReference type="Proteomes" id="UP000315133"/>
    </source>
</evidence>
<dbReference type="OrthoDB" id="3217868at2"/>
<evidence type="ECO:0000256" key="1">
    <source>
        <dbReference type="ARBA" id="ARBA00004141"/>
    </source>
</evidence>
<keyword evidence="5" id="KW-0046">Antibiotic resistance</keyword>
<keyword evidence="4 6" id="KW-0472">Membrane</keyword>
<evidence type="ECO:0000256" key="5">
    <source>
        <dbReference type="ARBA" id="ARBA00023251"/>
    </source>
</evidence>
<name>A0A543KNU7_9MICO</name>
<feature type="transmembrane region" description="Helical" evidence="6">
    <location>
        <begin position="185"/>
        <end position="205"/>
    </location>
</feature>
<comment type="similarity">
    <text evidence="6">Belongs to the ABC-2 integral membrane protein family.</text>
</comment>
<accession>A0A543KNU7</accession>
<feature type="transmembrane region" description="Helical" evidence="6">
    <location>
        <begin position="119"/>
        <end position="141"/>
    </location>
</feature>
<dbReference type="PANTHER" id="PTHR43027">
    <property type="entry name" value="DOXORUBICIN RESISTANCE ABC TRANSPORTER PERMEASE PROTEIN DRRC-RELATED"/>
    <property type="match status" value="1"/>
</dbReference>
<dbReference type="GO" id="GO:0140359">
    <property type="term" value="F:ABC-type transporter activity"/>
    <property type="evidence" value="ECO:0007669"/>
    <property type="project" value="InterPro"/>
</dbReference>
<dbReference type="RefSeq" id="WP_141818323.1">
    <property type="nucleotide sequence ID" value="NZ_BAAAIL010000004.1"/>
</dbReference>
<protein>
    <recommendedName>
        <fullName evidence="6">Transport permease protein</fullName>
    </recommendedName>
</protein>
<comment type="subcellular location">
    <subcellularLocation>
        <location evidence="6">Cell membrane</location>
        <topology evidence="6">Multi-pass membrane protein</topology>
    </subcellularLocation>
    <subcellularLocation>
        <location evidence="1">Membrane</location>
        <topology evidence="1">Multi-pass membrane protein</topology>
    </subcellularLocation>
</comment>
<dbReference type="AlphaFoldDB" id="A0A543KNU7"/>
<feature type="transmembrane region" description="Helical" evidence="6">
    <location>
        <begin position="79"/>
        <end position="99"/>
    </location>
</feature>
<dbReference type="PIRSF" id="PIRSF006648">
    <property type="entry name" value="DrrB"/>
    <property type="match status" value="1"/>
</dbReference>
<keyword evidence="2 6" id="KW-0812">Transmembrane</keyword>
<dbReference type="EMBL" id="VFPU01000001">
    <property type="protein sequence ID" value="TQM96745.1"/>
    <property type="molecule type" value="Genomic_DNA"/>
</dbReference>
<evidence type="ECO:0000256" key="4">
    <source>
        <dbReference type="ARBA" id="ARBA00023136"/>
    </source>
</evidence>
<keyword evidence="3 6" id="KW-1133">Transmembrane helix</keyword>
<evidence type="ECO:0000256" key="2">
    <source>
        <dbReference type="ARBA" id="ARBA00022692"/>
    </source>
</evidence>
<dbReference type="GO" id="GO:0043190">
    <property type="term" value="C:ATP-binding cassette (ABC) transporter complex"/>
    <property type="evidence" value="ECO:0007669"/>
    <property type="project" value="InterPro"/>
</dbReference>
<proteinExistence type="inferred from homology"/>
<dbReference type="PROSITE" id="PS51012">
    <property type="entry name" value="ABC_TM2"/>
    <property type="match status" value="1"/>
</dbReference>
<dbReference type="GO" id="GO:0046677">
    <property type="term" value="P:response to antibiotic"/>
    <property type="evidence" value="ECO:0007669"/>
    <property type="project" value="UniProtKB-KW"/>
</dbReference>
<dbReference type="PANTHER" id="PTHR43027:SF2">
    <property type="entry name" value="TRANSPORT PERMEASE PROTEIN"/>
    <property type="match status" value="1"/>
</dbReference>
<evidence type="ECO:0000256" key="6">
    <source>
        <dbReference type="RuleBase" id="RU361157"/>
    </source>
</evidence>
<feature type="transmembrane region" description="Helical" evidence="6">
    <location>
        <begin position="39"/>
        <end position="59"/>
    </location>
</feature>
<evidence type="ECO:0000259" key="7">
    <source>
        <dbReference type="PROSITE" id="PS51012"/>
    </source>
</evidence>
<dbReference type="PRINTS" id="PR00164">
    <property type="entry name" value="ABC2TRNSPORT"/>
</dbReference>
<keyword evidence="6" id="KW-0813">Transport</keyword>
<organism evidence="8 9">
    <name type="scientific">Ornithinimicrobium humiphilum</name>
    <dbReference type="NCBI Taxonomy" id="125288"/>
    <lineage>
        <taxon>Bacteria</taxon>
        <taxon>Bacillati</taxon>
        <taxon>Actinomycetota</taxon>
        <taxon>Actinomycetes</taxon>
        <taxon>Micrococcales</taxon>
        <taxon>Ornithinimicrobiaceae</taxon>
        <taxon>Ornithinimicrobium</taxon>
    </lineage>
</organism>
<dbReference type="InterPro" id="IPR047817">
    <property type="entry name" value="ABC2_TM_bact-type"/>
</dbReference>
<dbReference type="Pfam" id="PF01061">
    <property type="entry name" value="ABC2_membrane"/>
    <property type="match status" value="1"/>
</dbReference>
<keyword evidence="9" id="KW-1185">Reference proteome</keyword>
<feature type="transmembrane region" description="Helical" evidence="6">
    <location>
        <begin position="153"/>
        <end position="178"/>
    </location>
</feature>
<evidence type="ECO:0000313" key="8">
    <source>
        <dbReference type="EMBL" id="TQM96745.1"/>
    </source>
</evidence>
<evidence type="ECO:0000256" key="3">
    <source>
        <dbReference type="ARBA" id="ARBA00022989"/>
    </source>
</evidence>
<reference evidence="8 9" key="1">
    <citation type="submission" date="2019-06" db="EMBL/GenBank/DDBJ databases">
        <title>Sequencing the genomes of 1000 actinobacteria strains.</title>
        <authorList>
            <person name="Klenk H.-P."/>
        </authorList>
    </citation>
    <scope>NUCLEOTIDE SEQUENCE [LARGE SCALE GENOMIC DNA]</scope>
    <source>
        <strain evidence="8 9">DSM 12362</strain>
    </source>
</reference>
<keyword evidence="6" id="KW-1003">Cell membrane</keyword>
<sequence>MTLSTTTTTATPKPARRAAPTAAVLRTEARLFGRELGSLFWILLFPVALLCILGAVPSFREPSADLGGLRVIDLYVPTMIVMSMIMAAIMSMPALIWAYREAGVLRRLRTTPVRPPSLLGAQVLLHGAAVTASSVLVLLVGRLVFDVPLPQALAAYAGAYLLGLLAAFSLGAVATAVAPNARAGTVLASILFFGSMFTAGVWFPVEGMGGALRTVVDLTPMGASVQAMTAALVGDLPQLRDVLVVLVWTVLTGAVSVRTFRWE</sequence>
<comment type="caution">
    <text evidence="8">The sequence shown here is derived from an EMBL/GenBank/DDBJ whole genome shotgun (WGS) entry which is preliminary data.</text>
</comment>
<gene>
    <name evidence="8" type="ORF">FB476_1635</name>
</gene>
<dbReference type="InterPro" id="IPR052902">
    <property type="entry name" value="ABC-2_transporter"/>
</dbReference>
<dbReference type="InterPro" id="IPR013525">
    <property type="entry name" value="ABC2_TM"/>
</dbReference>